<dbReference type="PANTHER" id="PTHR35867:SF1">
    <property type="entry name" value="PROTEIN RSEC"/>
    <property type="match status" value="1"/>
</dbReference>
<dbReference type="PIRSF" id="PIRSF004923">
    <property type="entry name" value="RseC"/>
    <property type="match status" value="1"/>
</dbReference>
<evidence type="ECO:0000256" key="1">
    <source>
        <dbReference type="SAM" id="Phobius"/>
    </source>
</evidence>
<organism evidence="2 3">
    <name type="scientific">Rahnella inusitata</name>
    <dbReference type="NCBI Taxonomy" id="58169"/>
    <lineage>
        <taxon>Bacteria</taxon>
        <taxon>Pseudomonadati</taxon>
        <taxon>Pseudomonadota</taxon>
        <taxon>Gammaproteobacteria</taxon>
        <taxon>Enterobacterales</taxon>
        <taxon>Yersiniaceae</taxon>
        <taxon>Rahnella</taxon>
    </lineage>
</organism>
<keyword evidence="3" id="KW-1185">Reference proteome</keyword>
<comment type="caution">
    <text evidence="2">The sequence shown here is derived from an EMBL/GenBank/DDBJ whole genome shotgun (WGS) entry which is preliminary data.</text>
</comment>
<feature type="transmembrane region" description="Helical" evidence="1">
    <location>
        <begin position="105"/>
        <end position="125"/>
    </location>
</feature>
<dbReference type="RefSeq" id="WP_112164241.1">
    <property type="nucleotide sequence ID" value="NZ_JBFUVH010000001.1"/>
</dbReference>
<dbReference type="NCBIfam" id="NF008115">
    <property type="entry name" value="PRK10862.1"/>
    <property type="match status" value="1"/>
</dbReference>
<reference evidence="2 3" key="1">
    <citation type="submission" date="2018-09" db="EMBL/GenBank/DDBJ databases">
        <authorList>
            <person name="Le Fleche-Mateos A."/>
        </authorList>
    </citation>
    <scope>NUCLEOTIDE SEQUENCE [LARGE SCALE GENOMIC DNA]</scope>
    <source>
        <strain evidence="2 3">DSM 30078</strain>
    </source>
</reference>
<feature type="transmembrane region" description="Helical" evidence="1">
    <location>
        <begin position="79"/>
        <end position="99"/>
    </location>
</feature>
<dbReference type="InterPro" id="IPR026268">
    <property type="entry name" value="RseC"/>
</dbReference>
<protein>
    <submittedName>
        <fullName evidence="2">SoxR-reducing system protein RseC</fullName>
    </submittedName>
</protein>
<gene>
    <name evidence="2" type="primary">rseC</name>
    <name evidence="2" type="ORF">D5396_09510</name>
</gene>
<dbReference type="PANTHER" id="PTHR35867">
    <property type="entry name" value="PROTEIN RSEC"/>
    <property type="match status" value="1"/>
</dbReference>
<dbReference type="EMBL" id="RAHG01000003">
    <property type="protein sequence ID" value="RJT14204.1"/>
    <property type="molecule type" value="Genomic_DNA"/>
</dbReference>
<dbReference type="Pfam" id="PF04246">
    <property type="entry name" value="RseC_MucC"/>
    <property type="match status" value="1"/>
</dbReference>
<sequence>MMKEWATVVSWQDGVASLRCETQAGCSSCHSRSGCGARVLNELGPQTEHNLQVNISERLEPGQKVELGIPEGSLLRSAFLVYMTPLFGVILGGGLLQALLKADVYAVVGAVLGGGLGFLLAKALAAKVDGQSGYQPVVLQVGLPPNAFRYSTESEPNLPS</sequence>
<evidence type="ECO:0000313" key="2">
    <source>
        <dbReference type="EMBL" id="RJT14204.1"/>
    </source>
</evidence>
<keyword evidence="1" id="KW-0472">Membrane</keyword>
<keyword evidence="1" id="KW-0812">Transmembrane</keyword>
<dbReference type="InterPro" id="IPR007359">
    <property type="entry name" value="SigmaE_reg_RseC_MucC"/>
</dbReference>
<accession>A0ABX9P2N4</accession>
<proteinExistence type="predicted"/>
<evidence type="ECO:0000313" key="3">
    <source>
        <dbReference type="Proteomes" id="UP000284119"/>
    </source>
</evidence>
<name>A0ABX9P2N4_9GAMM</name>
<dbReference type="Proteomes" id="UP000284119">
    <property type="component" value="Unassembled WGS sequence"/>
</dbReference>
<keyword evidence="1" id="KW-1133">Transmembrane helix</keyword>